<feature type="transmembrane region" description="Helical" evidence="5">
    <location>
        <begin position="194"/>
        <end position="216"/>
    </location>
</feature>
<name>A0A1N7DCG2_9EURY</name>
<evidence type="ECO:0000313" key="7">
    <source>
        <dbReference type="EMBL" id="SIR73447.1"/>
    </source>
</evidence>
<feature type="transmembrane region" description="Helical" evidence="5">
    <location>
        <begin position="461"/>
        <end position="478"/>
    </location>
</feature>
<dbReference type="GO" id="GO:0016020">
    <property type="term" value="C:membrane"/>
    <property type="evidence" value="ECO:0007669"/>
    <property type="project" value="UniProtKB-SubCell"/>
</dbReference>
<dbReference type="Proteomes" id="UP000186914">
    <property type="component" value="Unassembled WGS sequence"/>
</dbReference>
<evidence type="ECO:0000256" key="4">
    <source>
        <dbReference type="ARBA" id="ARBA00023136"/>
    </source>
</evidence>
<keyword evidence="2 5" id="KW-0812">Transmembrane</keyword>
<keyword evidence="4 5" id="KW-0472">Membrane</keyword>
<feature type="transmembrane region" description="Helical" evidence="5">
    <location>
        <begin position="141"/>
        <end position="158"/>
    </location>
</feature>
<sequence>MSLQDQQKTSTSLSLNPFAGQFHPIALIQILLIPLLFVDLLIRSTNSPEQYGSFHLALLYLYFAPLLLLMRSYYDDNRDLWLHVAQISVLILLTFILFRQRNKYIPVPDEGRFVHVTLIFLLYALYPFISHDFLQFLRSRAVYIGSYVTLLGVYFYHVNEMSAGSTRASFVVYVALIFGLNLFFIPRYVSRNIFLLGVSIMSAFTVLIGLPAYVIGNYELSWLQIQLFNARFQLPLIGTEVQFLQSILSNPNILGALAFSGAFGALVIAVESAQRRQFLPIPIAATLLLVNGLGMYLTYARASWLAFCLASTVYLGYIVIGRKSVPYIVISLGILTLLFFMGMFLSVIPINTHGRFALWTGGLRAFLDAPSPLGYGMINTHEAIAPYVPDPNFRGFSPHNSYVQIFLNTGIVGGLAYIMIVLGSIFEGIVRKNTVDVPMLGFALAFAVHQMFAVYTLFNTAVASILSALVFGYLICGYRK</sequence>
<keyword evidence="7" id="KW-0436">Ligase</keyword>
<evidence type="ECO:0000313" key="8">
    <source>
        <dbReference type="Proteomes" id="UP000186914"/>
    </source>
</evidence>
<dbReference type="Pfam" id="PF04932">
    <property type="entry name" value="Wzy_C"/>
    <property type="match status" value="1"/>
</dbReference>
<organism evidence="7 8">
    <name type="scientific">Haladaptatus litoreus</name>
    <dbReference type="NCBI Taxonomy" id="553468"/>
    <lineage>
        <taxon>Archaea</taxon>
        <taxon>Methanobacteriati</taxon>
        <taxon>Methanobacteriota</taxon>
        <taxon>Stenosarchaea group</taxon>
        <taxon>Halobacteria</taxon>
        <taxon>Halobacteriales</taxon>
        <taxon>Haladaptataceae</taxon>
        <taxon>Haladaptatus</taxon>
    </lineage>
</organism>
<gene>
    <name evidence="7" type="ORF">SAMN05421858_3506</name>
</gene>
<feature type="transmembrane region" description="Helical" evidence="5">
    <location>
        <begin position="402"/>
        <end position="425"/>
    </location>
</feature>
<keyword evidence="3 5" id="KW-1133">Transmembrane helix</keyword>
<feature type="transmembrane region" description="Helical" evidence="5">
    <location>
        <begin position="80"/>
        <end position="98"/>
    </location>
</feature>
<feature type="transmembrane region" description="Helical" evidence="5">
    <location>
        <begin position="110"/>
        <end position="129"/>
    </location>
</feature>
<keyword evidence="8" id="KW-1185">Reference proteome</keyword>
<feature type="transmembrane region" description="Helical" evidence="5">
    <location>
        <begin position="327"/>
        <end position="350"/>
    </location>
</feature>
<dbReference type="InterPro" id="IPR007016">
    <property type="entry name" value="O-antigen_ligase-rel_domated"/>
</dbReference>
<dbReference type="RefSeq" id="WP_245800165.1">
    <property type="nucleotide sequence ID" value="NZ_FTNO01000004.1"/>
</dbReference>
<dbReference type="GO" id="GO:0016874">
    <property type="term" value="F:ligase activity"/>
    <property type="evidence" value="ECO:0007669"/>
    <property type="project" value="UniProtKB-KW"/>
</dbReference>
<evidence type="ECO:0000256" key="2">
    <source>
        <dbReference type="ARBA" id="ARBA00022692"/>
    </source>
</evidence>
<evidence type="ECO:0000259" key="6">
    <source>
        <dbReference type="Pfam" id="PF04932"/>
    </source>
</evidence>
<comment type="subcellular location">
    <subcellularLocation>
        <location evidence="1">Membrane</location>
        <topology evidence="1">Multi-pass membrane protein</topology>
    </subcellularLocation>
</comment>
<feature type="domain" description="O-antigen ligase-related" evidence="6">
    <location>
        <begin position="288"/>
        <end position="418"/>
    </location>
</feature>
<proteinExistence type="predicted"/>
<feature type="transmembrane region" description="Helical" evidence="5">
    <location>
        <begin position="253"/>
        <end position="271"/>
    </location>
</feature>
<protein>
    <submittedName>
        <fullName evidence="7">O-Antigen ligase</fullName>
    </submittedName>
</protein>
<feature type="transmembrane region" description="Helical" evidence="5">
    <location>
        <begin position="54"/>
        <end position="74"/>
    </location>
</feature>
<feature type="transmembrane region" description="Helical" evidence="5">
    <location>
        <begin position="170"/>
        <end position="188"/>
    </location>
</feature>
<feature type="transmembrane region" description="Helical" evidence="5">
    <location>
        <begin position="302"/>
        <end position="320"/>
    </location>
</feature>
<evidence type="ECO:0000256" key="1">
    <source>
        <dbReference type="ARBA" id="ARBA00004141"/>
    </source>
</evidence>
<accession>A0A1N7DCG2</accession>
<reference evidence="8" key="1">
    <citation type="submission" date="2017-01" db="EMBL/GenBank/DDBJ databases">
        <authorList>
            <person name="Varghese N."/>
            <person name="Submissions S."/>
        </authorList>
    </citation>
    <scope>NUCLEOTIDE SEQUENCE [LARGE SCALE GENOMIC DNA]</scope>
    <source>
        <strain evidence="8">CGMCC 1.7737</strain>
    </source>
</reference>
<feature type="transmembrane region" description="Helical" evidence="5">
    <location>
        <begin position="437"/>
        <end position="455"/>
    </location>
</feature>
<dbReference type="InterPro" id="IPR051533">
    <property type="entry name" value="WaaL-like"/>
</dbReference>
<evidence type="ECO:0000256" key="5">
    <source>
        <dbReference type="SAM" id="Phobius"/>
    </source>
</evidence>
<feature type="transmembrane region" description="Helical" evidence="5">
    <location>
        <begin position="278"/>
        <end position="296"/>
    </location>
</feature>
<dbReference type="EMBL" id="FTNO01000004">
    <property type="protein sequence ID" value="SIR73447.1"/>
    <property type="molecule type" value="Genomic_DNA"/>
</dbReference>
<dbReference type="PANTHER" id="PTHR37422">
    <property type="entry name" value="TEICHURONIC ACID BIOSYNTHESIS PROTEIN TUAE"/>
    <property type="match status" value="1"/>
</dbReference>
<dbReference type="AlphaFoldDB" id="A0A1N7DCG2"/>
<feature type="transmembrane region" description="Helical" evidence="5">
    <location>
        <begin position="22"/>
        <end position="42"/>
    </location>
</feature>
<evidence type="ECO:0000256" key="3">
    <source>
        <dbReference type="ARBA" id="ARBA00022989"/>
    </source>
</evidence>
<dbReference type="PANTHER" id="PTHR37422:SF13">
    <property type="entry name" value="LIPOPOLYSACCHARIDE BIOSYNTHESIS PROTEIN PA4999-RELATED"/>
    <property type="match status" value="1"/>
</dbReference>